<dbReference type="Proteomes" id="UP000008311">
    <property type="component" value="Unassembled WGS sequence"/>
</dbReference>
<gene>
    <name evidence="2" type="ORF">RCOM_0283520</name>
</gene>
<name>B9T4X6_RICCO</name>
<proteinExistence type="predicted"/>
<accession>B9T4X6</accession>
<organism evidence="2 3">
    <name type="scientific">Ricinus communis</name>
    <name type="common">Castor bean</name>
    <dbReference type="NCBI Taxonomy" id="3988"/>
    <lineage>
        <taxon>Eukaryota</taxon>
        <taxon>Viridiplantae</taxon>
        <taxon>Streptophyta</taxon>
        <taxon>Embryophyta</taxon>
        <taxon>Tracheophyta</taxon>
        <taxon>Spermatophyta</taxon>
        <taxon>Magnoliopsida</taxon>
        <taxon>eudicotyledons</taxon>
        <taxon>Gunneridae</taxon>
        <taxon>Pentapetalae</taxon>
        <taxon>rosids</taxon>
        <taxon>fabids</taxon>
        <taxon>Malpighiales</taxon>
        <taxon>Euphorbiaceae</taxon>
        <taxon>Acalyphoideae</taxon>
        <taxon>Acalypheae</taxon>
        <taxon>Ricinus</taxon>
    </lineage>
</organism>
<protein>
    <submittedName>
        <fullName evidence="2">Uncharacterized protein</fullName>
    </submittedName>
</protein>
<evidence type="ECO:0000313" key="3">
    <source>
        <dbReference type="Proteomes" id="UP000008311"/>
    </source>
</evidence>
<evidence type="ECO:0000313" key="2">
    <source>
        <dbReference type="EMBL" id="EEF29089.1"/>
    </source>
</evidence>
<feature type="region of interest" description="Disordered" evidence="1">
    <location>
        <begin position="1"/>
        <end position="33"/>
    </location>
</feature>
<evidence type="ECO:0000256" key="1">
    <source>
        <dbReference type="SAM" id="MobiDB-lite"/>
    </source>
</evidence>
<dbReference type="InParanoid" id="B9T4X6"/>
<dbReference type="AlphaFoldDB" id="B9T4X6"/>
<reference evidence="3" key="1">
    <citation type="journal article" date="2010" name="Nat. Biotechnol.">
        <title>Draft genome sequence of the oilseed species Ricinus communis.</title>
        <authorList>
            <person name="Chan A.P."/>
            <person name="Crabtree J."/>
            <person name="Zhao Q."/>
            <person name="Lorenzi H."/>
            <person name="Orvis J."/>
            <person name="Puiu D."/>
            <person name="Melake-Berhan A."/>
            <person name="Jones K.M."/>
            <person name="Redman J."/>
            <person name="Chen G."/>
            <person name="Cahoon E.B."/>
            <person name="Gedil M."/>
            <person name="Stanke M."/>
            <person name="Haas B.J."/>
            <person name="Wortman J.R."/>
            <person name="Fraser-Liggett C.M."/>
            <person name="Ravel J."/>
            <person name="Rabinowicz P.D."/>
        </authorList>
    </citation>
    <scope>NUCLEOTIDE SEQUENCE [LARGE SCALE GENOMIC DNA]</scope>
    <source>
        <strain evidence="3">cv. Hale</strain>
    </source>
</reference>
<feature type="compositionally biased region" description="Pro residues" evidence="1">
    <location>
        <begin position="12"/>
        <end position="29"/>
    </location>
</feature>
<dbReference type="EMBL" id="EQ974496">
    <property type="protein sequence ID" value="EEF29089.1"/>
    <property type="molecule type" value="Genomic_DNA"/>
</dbReference>
<keyword evidence="3" id="KW-1185">Reference proteome</keyword>
<sequence>MASRNCSLHCPSPLPSPPSPKPKVPSPHCKPPKRSPVAALLAISLILKPLFAFSLPSELVSWALTGTFLLT</sequence>